<name>A0A2N3HS75_9BACT</name>
<dbReference type="SFLD" id="SFLDS00001">
    <property type="entry name" value="Enolase"/>
    <property type="match status" value="1"/>
</dbReference>
<dbReference type="PANTHER" id="PTHR48080:SF3">
    <property type="entry name" value="ENOLASE SUPERFAMILY MEMBER DDB_G0284701"/>
    <property type="match status" value="1"/>
</dbReference>
<evidence type="ECO:0000256" key="1">
    <source>
        <dbReference type="ARBA" id="ARBA00008031"/>
    </source>
</evidence>
<dbReference type="InterPro" id="IPR013342">
    <property type="entry name" value="Mandelate_racemase_C"/>
</dbReference>
<gene>
    <name evidence="9" type="ORF">BZG02_17895</name>
</gene>
<dbReference type="PROSITE" id="PS51318">
    <property type="entry name" value="TAT"/>
    <property type="match status" value="1"/>
</dbReference>
<dbReference type="EMBL" id="MVDD01000020">
    <property type="protein sequence ID" value="PKQ60887.1"/>
    <property type="molecule type" value="Genomic_DNA"/>
</dbReference>
<feature type="active site" description="Proton acceptor; specific for (S)-substrate epimerization" evidence="5">
    <location>
        <position position="294"/>
    </location>
</feature>
<dbReference type="SUPFAM" id="SSF54826">
    <property type="entry name" value="Enolase N-terminal domain-like"/>
    <property type="match status" value="1"/>
</dbReference>
<accession>A0A2N3HS75</accession>
<dbReference type="Gene3D" id="3.30.390.10">
    <property type="entry name" value="Enolase-like, N-terminal domain"/>
    <property type="match status" value="1"/>
</dbReference>
<dbReference type="EC" id="5.1.1.-" evidence="7"/>
<keyword evidence="2 6" id="KW-0479">Metal-binding</keyword>
<keyword evidence="3 6" id="KW-0460">Magnesium</keyword>
<dbReference type="Pfam" id="PF02746">
    <property type="entry name" value="MR_MLE_N"/>
    <property type="match status" value="1"/>
</dbReference>
<evidence type="ECO:0000313" key="9">
    <source>
        <dbReference type="EMBL" id="PKQ60887.1"/>
    </source>
</evidence>
<dbReference type="InterPro" id="IPR034593">
    <property type="entry name" value="DgoD-like"/>
</dbReference>
<keyword evidence="4 7" id="KW-0413">Isomerase</keyword>
<evidence type="ECO:0000313" key="10">
    <source>
        <dbReference type="Proteomes" id="UP000233535"/>
    </source>
</evidence>
<feature type="active site" description="Proton acceptor; specific for (R)-substrate epimerization" evidence="5">
    <location>
        <position position="196"/>
    </location>
</feature>
<protein>
    <recommendedName>
        <fullName evidence="7">Dipeptide epimerase</fullName>
        <ecNumber evidence="7">5.1.1.-</ecNumber>
    </recommendedName>
</protein>
<sequence>MTINRRKFLGNTGWLAGAAFLLPAINSCGVNGKSKSGHIGKGLKLSFEAYELQLKHVFTIASFSRTTTPVMLVKIEWDGVVGYGEASMPPYLGESHETAAKFLNALDLKQFLDPFRLNEILSYVDTVAEGNCAAKASVDIALHDLIGKLMEKPWFKIWGYNQENTPLTTFTIGMDKPDVVIEKVKEAAPYKMLKVKIGRGTDEEMISTIRKITKVPLCVDVNQGWKDKHEALDKIHWLKEQGVVFVEQPMDKNNLEDMAWLTQHSPLPTIADEAIQRLDDVAKMHGVYSGINIKLMKCTGMREAHKMMNVARSLEMKVMIGCMTETSCGVSAAAQLSPMVDWADLDGNLLISNDPFKGIEILNGKVILPNRAGIGVIKI</sequence>
<evidence type="ECO:0000256" key="5">
    <source>
        <dbReference type="PIRSR" id="PIRSR634603-1"/>
    </source>
</evidence>
<comment type="similarity">
    <text evidence="1 7">Belongs to the mandelate racemase/muconate lactonizing enzyme family.</text>
</comment>
<dbReference type="SFLD" id="SFLDG00180">
    <property type="entry name" value="muconate_cycloisomerase"/>
    <property type="match status" value="1"/>
</dbReference>
<dbReference type="Gene3D" id="3.20.20.120">
    <property type="entry name" value="Enolase-like C-terminal domain"/>
    <property type="match status" value="1"/>
</dbReference>
<dbReference type="Pfam" id="PF13378">
    <property type="entry name" value="MR_MLE_C"/>
    <property type="match status" value="1"/>
</dbReference>
<dbReference type="RefSeq" id="WP_101263141.1">
    <property type="nucleotide sequence ID" value="NZ_MVDD01000020.1"/>
</dbReference>
<dbReference type="InterPro" id="IPR034603">
    <property type="entry name" value="Dipeptide_epimerase"/>
</dbReference>
<dbReference type="InterPro" id="IPR036849">
    <property type="entry name" value="Enolase-like_C_sf"/>
</dbReference>
<dbReference type="PANTHER" id="PTHR48080">
    <property type="entry name" value="D-GALACTONATE DEHYDRATASE-RELATED"/>
    <property type="match status" value="1"/>
</dbReference>
<evidence type="ECO:0000259" key="8">
    <source>
        <dbReference type="SMART" id="SM00922"/>
    </source>
</evidence>
<dbReference type="InterPro" id="IPR029065">
    <property type="entry name" value="Enolase_C-like"/>
</dbReference>
<dbReference type="InterPro" id="IPR006311">
    <property type="entry name" value="TAT_signal"/>
</dbReference>
<dbReference type="AlphaFoldDB" id="A0A2N3HS75"/>
<comment type="caution">
    <text evidence="9">The sequence shown here is derived from an EMBL/GenBank/DDBJ whole genome shotgun (WGS) entry which is preliminary data.</text>
</comment>
<dbReference type="InterPro" id="IPR029017">
    <property type="entry name" value="Enolase-like_N"/>
</dbReference>
<evidence type="ECO:0000256" key="7">
    <source>
        <dbReference type="RuleBase" id="RU366006"/>
    </source>
</evidence>
<feature type="binding site" evidence="6">
    <location>
        <position position="272"/>
    </location>
    <ligand>
        <name>Mg(2+)</name>
        <dbReference type="ChEBI" id="CHEBI:18420"/>
    </ligand>
</feature>
<dbReference type="OrthoDB" id="9775391at2"/>
<feature type="binding site" evidence="6">
    <location>
        <position position="247"/>
    </location>
    <ligand>
        <name>Mg(2+)</name>
        <dbReference type="ChEBI" id="CHEBI:18420"/>
    </ligand>
</feature>
<dbReference type="Proteomes" id="UP000233535">
    <property type="component" value="Unassembled WGS sequence"/>
</dbReference>
<dbReference type="GO" id="GO:0000287">
    <property type="term" value="F:magnesium ion binding"/>
    <property type="evidence" value="ECO:0007669"/>
    <property type="project" value="UniProtKB-ARBA"/>
</dbReference>
<evidence type="ECO:0000256" key="3">
    <source>
        <dbReference type="ARBA" id="ARBA00022842"/>
    </source>
</evidence>
<keyword evidence="10" id="KW-1185">Reference proteome</keyword>
<evidence type="ECO:0000256" key="2">
    <source>
        <dbReference type="ARBA" id="ARBA00022723"/>
    </source>
</evidence>
<feature type="domain" description="Mandelate racemase/muconate lactonizing enzyme C-terminal" evidence="8">
    <location>
        <begin position="177"/>
        <end position="268"/>
    </location>
</feature>
<feature type="binding site" evidence="6">
    <location>
        <position position="220"/>
    </location>
    <ligand>
        <name>Mg(2+)</name>
        <dbReference type="ChEBI" id="CHEBI:18420"/>
    </ligand>
</feature>
<dbReference type="SMART" id="SM00922">
    <property type="entry name" value="MR_MLE"/>
    <property type="match status" value="1"/>
</dbReference>
<dbReference type="GO" id="GO:0016855">
    <property type="term" value="F:racemase and epimerase activity, acting on amino acids and derivatives"/>
    <property type="evidence" value="ECO:0007669"/>
    <property type="project" value="UniProtKB-UniRule"/>
</dbReference>
<dbReference type="CDD" id="cd03319">
    <property type="entry name" value="L-Ala-DL-Glu_epimerase"/>
    <property type="match status" value="1"/>
</dbReference>
<reference evidence="9 10" key="1">
    <citation type="journal article" date="2017" name="Front. Microbiol.">
        <title>Labilibaculum manganireducens gen. nov., sp. nov. and Labilibaculum filiforme sp. nov., Novel Bacteroidetes Isolated from Subsurface Sediments of the Baltic Sea.</title>
        <authorList>
            <person name="Vandieken V."/>
            <person name="Marshall I.P."/>
            <person name="Niemann H."/>
            <person name="Engelen B."/>
            <person name="Cypionka H."/>
        </authorList>
    </citation>
    <scope>NUCLEOTIDE SEQUENCE [LARGE SCALE GENOMIC DNA]</scope>
    <source>
        <strain evidence="9 10">59.16B</strain>
    </source>
</reference>
<organism evidence="9 10">
    <name type="scientific">Labilibaculum filiforme</name>
    <dbReference type="NCBI Taxonomy" id="1940526"/>
    <lineage>
        <taxon>Bacteria</taxon>
        <taxon>Pseudomonadati</taxon>
        <taxon>Bacteroidota</taxon>
        <taxon>Bacteroidia</taxon>
        <taxon>Marinilabiliales</taxon>
        <taxon>Marinifilaceae</taxon>
        <taxon>Labilibaculum</taxon>
    </lineage>
</organism>
<evidence type="ECO:0000256" key="6">
    <source>
        <dbReference type="PIRSR" id="PIRSR634603-3"/>
    </source>
</evidence>
<comment type="cofactor">
    <cofactor evidence="6 7">
        <name>Mg(2+)</name>
        <dbReference type="ChEBI" id="CHEBI:18420"/>
    </cofactor>
    <text evidence="6 7">Binds 1 Mg(2+) ion per subunit.</text>
</comment>
<proteinExistence type="inferred from homology"/>
<dbReference type="SUPFAM" id="SSF51604">
    <property type="entry name" value="Enolase C-terminal domain-like"/>
    <property type="match status" value="1"/>
</dbReference>
<dbReference type="InterPro" id="IPR013341">
    <property type="entry name" value="Mandelate_racemase_N_dom"/>
</dbReference>
<evidence type="ECO:0000256" key="4">
    <source>
        <dbReference type="ARBA" id="ARBA00023235"/>
    </source>
</evidence>